<feature type="region of interest" description="Disordered" evidence="1">
    <location>
        <begin position="405"/>
        <end position="424"/>
    </location>
</feature>
<evidence type="ECO:0000256" key="1">
    <source>
        <dbReference type="SAM" id="MobiDB-lite"/>
    </source>
</evidence>
<dbReference type="VEuPathDB" id="TriTrypDB:BSAL_31225"/>
<feature type="region of interest" description="Disordered" evidence="1">
    <location>
        <begin position="128"/>
        <end position="200"/>
    </location>
</feature>
<dbReference type="Proteomes" id="UP000051952">
    <property type="component" value="Unassembled WGS sequence"/>
</dbReference>
<dbReference type="AlphaFoldDB" id="A0A0S4JN28"/>
<feature type="compositionally biased region" description="Basic and acidic residues" evidence="1">
    <location>
        <begin position="166"/>
        <end position="188"/>
    </location>
</feature>
<feature type="compositionally biased region" description="Basic and acidic residues" evidence="1">
    <location>
        <begin position="258"/>
        <end position="267"/>
    </location>
</feature>
<dbReference type="PANTHER" id="PTHR37028">
    <property type="entry name" value="UNNAMED PRODUCT-RELATED"/>
    <property type="match status" value="1"/>
</dbReference>
<name>A0A0S4JN28_BODSA</name>
<feature type="region of interest" description="Disordered" evidence="1">
    <location>
        <begin position="243"/>
        <end position="267"/>
    </location>
</feature>
<gene>
    <name evidence="2" type="ORF">BSAL_31225</name>
</gene>
<sequence length="563" mass="64165">MYHRDTVVLAERSKLWDDPEVLASYCGPLATTTTHGADRYSMNVRVNHHSRQSKEAVTPPTAVETRLLDYQRAHDAKMFVMRQEKRSTNEEHFTGAPKVNPKSAALAQKRHNNTSLDLHTRLYQNAPESTAAPAPSLVEDSRFGTPKINKRSSELPTRGIASQLDWQRERLRRQETKRDERDAQEREANSGQPTIDEGSRRLAQRCSTYNDPMRLVLPVEDRLLRHHDEVYARNEARRKELELLEKKRASTSKSTTPRKADTLRDREVAESEAADRLFGDAEERRRIAEERARQDEILGMIDQNGNLLYRPKLSAGSVKSPAATQRRRGMDVFTYLANQSRHESSEMMQMQREETEQEQNTGRPHIGAYSVLLANLTRPQGVDTFERLATTPRTGTTMVEEKKANAFQPEVDKRSDQIDRERRGEGADRIQLLYQRQAGYDAHRRRLQQEKEISEAQEAENLRKLRATRHGVVAPANGGSSSSASGRCVTPDAAYQRMKAWSERNENKLQALRTAAKDEEVAHCTFEPTVLRGRAVTPPATRIAATTTTTTRSTPKRKNIERR</sequence>
<reference evidence="3" key="1">
    <citation type="submission" date="2015-09" db="EMBL/GenBank/DDBJ databases">
        <authorList>
            <consortium name="Pathogen Informatics"/>
        </authorList>
    </citation>
    <scope>NUCLEOTIDE SEQUENCE [LARGE SCALE GENOMIC DNA]</scope>
    <source>
        <strain evidence="3">Lake Konstanz</strain>
    </source>
</reference>
<organism evidence="2 3">
    <name type="scientific">Bodo saltans</name>
    <name type="common">Flagellated protozoan</name>
    <dbReference type="NCBI Taxonomy" id="75058"/>
    <lineage>
        <taxon>Eukaryota</taxon>
        <taxon>Discoba</taxon>
        <taxon>Euglenozoa</taxon>
        <taxon>Kinetoplastea</taxon>
        <taxon>Metakinetoplastina</taxon>
        <taxon>Eubodonida</taxon>
        <taxon>Bodonidae</taxon>
        <taxon>Bodo</taxon>
    </lineage>
</organism>
<accession>A0A0S4JN28</accession>
<feature type="region of interest" description="Disordered" evidence="1">
    <location>
        <begin position="85"/>
        <end position="105"/>
    </location>
</feature>
<evidence type="ECO:0000313" key="3">
    <source>
        <dbReference type="Proteomes" id="UP000051952"/>
    </source>
</evidence>
<dbReference type="EMBL" id="CYKH01001904">
    <property type="protein sequence ID" value="CUG91305.1"/>
    <property type="molecule type" value="Genomic_DNA"/>
</dbReference>
<protein>
    <submittedName>
        <fullName evidence="2">Uncharacterized protein</fullName>
    </submittedName>
</protein>
<evidence type="ECO:0000313" key="2">
    <source>
        <dbReference type="EMBL" id="CUG91305.1"/>
    </source>
</evidence>
<keyword evidence="3" id="KW-1185">Reference proteome</keyword>
<dbReference type="PANTHER" id="PTHR37028:SF4">
    <property type="entry name" value="ALMS MOTIF DOMAIN-CONTAINING PROTEIN"/>
    <property type="match status" value="1"/>
</dbReference>
<proteinExistence type="predicted"/>